<dbReference type="RefSeq" id="WP_187732954.1">
    <property type="nucleotide sequence ID" value="NZ_CP060784.1"/>
</dbReference>
<organism evidence="1 2">
    <name type="scientific">Hymenobacter qilianensis</name>
    <dbReference type="NCBI Taxonomy" id="1385715"/>
    <lineage>
        <taxon>Bacteria</taxon>
        <taxon>Pseudomonadati</taxon>
        <taxon>Bacteroidota</taxon>
        <taxon>Cytophagia</taxon>
        <taxon>Cytophagales</taxon>
        <taxon>Hymenobacteraceae</taxon>
        <taxon>Hymenobacter</taxon>
    </lineage>
</organism>
<proteinExistence type="predicted"/>
<evidence type="ECO:0000313" key="2">
    <source>
        <dbReference type="Proteomes" id="UP000516093"/>
    </source>
</evidence>
<dbReference type="Proteomes" id="UP000516093">
    <property type="component" value="Chromosome"/>
</dbReference>
<accession>A0A7H0GWP7</accession>
<evidence type="ECO:0000313" key="1">
    <source>
        <dbReference type="EMBL" id="QNP52713.1"/>
    </source>
</evidence>
<sequence length="169" mass="18778">MTPPISSPVAQPTFNKTLSKNNFTADITSSTPSILNLTARRAERQIAAIHDSVAGVITEAVITDLNLNELPEILIFVRGVGANPLGQVYGFEFAEQEWERFQLPTLPPEAASGYQGFDLFRIADNYLMRTFPVFLPTDSPTLPTGGQRTIRYTLDHTLRLTEFSIEDHP</sequence>
<dbReference type="EMBL" id="CP060784">
    <property type="protein sequence ID" value="QNP52713.1"/>
    <property type="molecule type" value="Genomic_DNA"/>
</dbReference>
<name>A0A7H0GWP7_9BACT</name>
<reference evidence="1 2" key="1">
    <citation type="submission" date="2020-08" db="EMBL/GenBank/DDBJ databases">
        <title>Genome sequence of Hymenobacter qilianensis JCM 19763T.</title>
        <authorList>
            <person name="Hyun D.-W."/>
            <person name="Bae J.-W."/>
        </authorList>
    </citation>
    <scope>NUCLEOTIDE SEQUENCE [LARGE SCALE GENOMIC DNA]</scope>
    <source>
        <strain evidence="1 2">JCM 19763</strain>
    </source>
</reference>
<gene>
    <name evidence="1" type="ORF">H9L05_02885</name>
</gene>
<keyword evidence="2" id="KW-1185">Reference proteome</keyword>
<dbReference type="KEGG" id="hqi:H9L05_02885"/>
<dbReference type="AlphaFoldDB" id="A0A7H0GWP7"/>
<protein>
    <submittedName>
        <fullName evidence="1">Uncharacterized protein</fullName>
    </submittedName>
</protein>